<dbReference type="GO" id="GO:0008199">
    <property type="term" value="F:ferric iron binding"/>
    <property type="evidence" value="ECO:0007669"/>
    <property type="project" value="InterPro"/>
</dbReference>
<dbReference type="CDD" id="cd00503">
    <property type="entry name" value="Frataxin"/>
    <property type="match status" value="1"/>
</dbReference>
<evidence type="ECO:0000313" key="7">
    <source>
        <dbReference type="EMBL" id="OTI55695.1"/>
    </source>
</evidence>
<evidence type="ECO:0000313" key="8">
    <source>
        <dbReference type="EMBL" id="WOS77832.1"/>
    </source>
</evidence>
<dbReference type="AlphaFoldDB" id="A0A069Q053"/>
<evidence type="ECO:0000256" key="1">
    <source>
        <dbReference type="ARBA" id="ARBA00008183"/>
    </source>
</evidence>
<dbReference type="RefSeq" id="WP_003121284.1">
    <property type="nucleotide sequence ID" value="NZ_AP014622.1"/>
</dbReference>
<gene>
    <name evidence="4 6" type="primary">cyaY</name>
    <name evidence="7" type="ORF">CAZ10_32055</name>
    <name evidence="6" type="ORF">GUL26_21920</name>
    <name evidence="8" type="ORF">L4V69_36035</name>
    <name evidence="5" type="ORF">PAERUG_P19_London_7_VIM_2_05_10_04382</name>
</gene>
<accession>A0A069Q053</accession>
<reference evidence="8" key="6">
    <citation type="submission" date="2023-10" db="EMBL/GenBank/DDBJ databases">
        <title>Pathogen: clinical or host-associated sample.</title>
        <authorList>
            <person name="Hergert J."/>
            <person name="Casey R."/>
            <person name="Wagner J."/>
            <person name="Young E.L."/>
            <person name="Oakeson K.F."/>
        </authorList>
    </citation>
    <scope>NUCLEOTIDE SEQUENCE</scope>
    <source>
        <strain evidence="8">2021CK-01020</strain>
    </source>
</reference>
<evidence type="ECO:0000256" key="2">
    <source>
        <dbReference type="ARBA" id="ARBA00022723"/>
    </source>
</evidence>
<dbReference type="Proteomes" id="UP000194857">
    <property type="component" value="Unassembled WGS sequence"/>
</dbReference>
<dbReference type="GO" id="GO:0008198">
    <property type="term" value="F:ferrous iron binding"/>
    <property type="evidence" value="ECO:0007669"/>
    <property type="project" value="TreeGrafter"/>
</dbReference>
<dbReference type="SMR" id="A0A069Q053"/>
<reference evidence="5" key="1">
    <citation type="submission" date="2015-06" db="EMBL/GenBank/DDBJ databases">
        <authorList>
            <person name="Radhakrishnan R."/>
            <person name="Underwood A."/>
            <person name="Al-Shahib A."/>
        </authorList>
    </citation>
    <scope>NUCLEOTIDE SEQUENCE</scope>
    <source>
        <strain evidence="5">P19_London_7_VIM_2_05_10</strain>
    </source>
</reference>
<comment type="similarity">
    <text evidence="1 4">Belongs to the frataxin family.</text>
</comment>
<dbReference type="PANTHER" id="PTHR16821">
    <property type="entry name" value="FRATAXIN"/>
    <property type="match status" value="1"/>
</dbReference>
<evidence type="ECO:0000313" key="10">
    <source>
        <dbReference type="Proteomes" id="UP000194857"/>
    </source>
</evidence>
<protein>
    <recommendedName>
        <fullName evidence="4">Iron-sulfur cluster assembly protein CyaY</fullName>
    </recommendedName>
</protein>
<dbReference type="InterPro" id="IPR047584">
    <property type="entry name" value="CyaY"/>
</dbReference>
<dbReference type="EMBL" id="WXZT01000015">
    <property type="protein sequence ID" value="MZZ14912.1"/>
    <property type="molecule type" value="Genomic_DNA"/>
</dbReference>
<evidence type="ECO:0000256" key="4">
    <source>
        <dbReference type="HAMAP-Rule" id="MF_00142"/>
    </source>
</evidence>
<evidence type="ECO:0000256" key="3">
    <source>
        <dbReference type="ARBA" id="ARBA00023004"/>
    </source>
</evidence>
<dbReference type="SUPFAM" id="SSF55387">
    <property type="entry name" value="Frataxin/Nqo15-like"/>
    <property type="match status" value="1"/>
</dbReference>
<dbReference type="InterPro" id="IPR002908">
    <property type="entry name" value="Frataxin/CyaY"/>
</dbReference>
<dbReference type="Pfam" id="PF01491">
    <property type="entry name" value="Frataxin_Cyay"/>
    <property type="match status" value="1"/>
</dbReference>
<dbReference type="PANTHER" id="PTHR16821:SF2">
    <property type="entry name" value="FRATAXIN, MITOCHONDRIAL"/>
    <property type="match status" value="1"/>
</dbReference>
<dbReference type="InterPro" id="IPR036524">
    <property type="entry name" value="Frataxin/CyaY_sf"/>
</dbReference>
<dbReference type="OMA" id="EPMHEIW"/>
<dbReference type="EMBL" id="NFFZ01000026">
    <property type="protein sequence ID" value="OTI55695.1"/>
    <property type="molecule type" value="Genomic_DNA"/>
</dbReference>
<reference evidence="6" key="4">
    <citation type="submission" date="2020-01" db="EMBL/GenBank/DDBJ databases">
        <title>Bacteria Cultured from War Wounds Associated with the Conflict in Eastern Ukraine.</title>
        <authorList>
            <person name="Snesrud E."/>
            <person name="Galac M.R."/>
            <person name="Mc Gann P."/>
            <person name="Valentine K."/>
            <person name="Viacheslav K."/>
        </authorList>
    </citation>
    <scope>NUCLEOTIDE SEQUENCE</scope>
    <source>
        <strain evidence="6">VNMU148</strain>
    </source>
</reference>
<dbReference type="Gene3D" id="3.30.920.10">
    <property type="entry name" value="Frataxin/CyaY"/>
    <property type="match status" value="1"/>
</dbReference>
<reference evidence="7 10" key="3">
    <citation type="submission" date="2017-05" db="EMBL/GenBank/DDBJ databases">
        <authorList>
            <person name="Song R."/>
            <person name="Chenine A.L."/>
            <person name="Ruprecht R.M."/>
        </authorList>
    </citation>
    <scope>NUCLEOTIDE SEQUENCE [LARGE SCALE GENOMIC DNA]</scope>
    <source>
        <strain evidence="7 10">S567_C10_BS</strain>
    </source>
</reference>
<sequence length="111" mass="12261">MSTMNEARFHDLVDALQQQVEDAFDDSDLDLDLENAGGVLTVRFENGSQLILSRQAPLRQLWVAAKSGGFHFDYDEASGLWRHDGSQEPLGALLNRATLEQGGEDVEFPGL</sequence>
<evidence type="ECO:0000313" key="5">
    <source>
        <dbReference type="EMBL" id="CRP41439.1"/>
    </source>
</evidence>
<evidence type="ECO:0000313" key="6">
    <source>
        <dbReference type="EMBL" id="MZZ14912.1"/>
    </source>
</evidence>
<dbReference type="EMBL" id="CP136986">
    <property type="protein sequence ID" value="WOS77832.1"/>
    <property type="molecule type" value="Genomic_DNA"/>
</dbReference>
<dbReference type="Proteomes" id="UP001297540">
    <property type="component" value="Chromosome"/>
</dbReference>
<dbReference type="PROSITE" id="PS50810">
    <property type="entry name" value="FRATAXIN_2"/>
    <property type="match status" value="1"/>
</dbReference>
<evidence type="ECO:0000313" key="11">
    <source>
        <dbReference type="Proteomes" id="UP000644192"/>
    </source>
</evidence>
<comment type="function">
    <text evidence="4">Involved in iron-sulfur (Fe-S) cluster assembly. May act as a regulator of Fe-S biogenesis.</text>
</comment>
<dbReference type="GO" id="GO:0005829">
    <property type="term" value="C:cytosol"/>
    <property type="evidence" value="ECO:0007669"/>
    <property type="project" value="TreeGrafter"/>
</dbReference>
<dbReference type="Proteomes" id="UP000644192">
    <property type="component" value="Unassembled WGS sequence"/>
</dbReference>
<dbReference type="Proteomes" id="UP000045039">
    <property type="component" value="Unassembled WGS sequence"/>
</dbReference>
<reference evidence="8" key="5">
    <citation type="submission" date="2023-06" db="EMBL/GenBank/DDBJ databases">
        <authorList>
            <consortium name="Clinical and Environmental Microbiology Branch: Whole genome sequencing antimicrobial resistance pathogens in the healthcare setting"/>
        </authorList>
    </citation>
    <scope>NUCLEOTIDE SEQUENCE</scope>
    <source>
        <strain evidence="8">2021CK-01020</strain>
    </source>
</reference>
<accession>A0A1S1BU15</accession>
<evidence type="ECO:0000313" key="9">
    <source>
        <dbReference type="Proteomes" id="UP000045039"/>
    </source>
</evidence>
<dbReference type="eggNOG" id="COG1965">
    <property type="taxonomic scope" value="Bacteria"/>
</dbReference>
<dbReference type="InterPro" id="IPR020895">
    <property type="entry name" value="Frataxin_CS"/>
</dbReference>
<dbReference type="GO" id="GO:0016226">
    <property type="term" value="P:iron-sulfur cluster assembly"/>
    <property type="evidence" value="ECO:0007669"/>
    <property type="project" value="UniProtKB-UniRule"/>
</dbReference>
<organism evidence="6 11">
    <name type="scientific">Pseudomonas aeruginosa</name>
    <dbReference type="NCBI Taxonomy" id="287"/>
    <lineage>
        <taxon>Bacteria</taxon>
        <taxon>Pseudomonadati</taxon>
        <taxon>Pseudomonadota</taxon>
        <taxon>Gammaproteobacteria</taxon>
        <taxon>Pseudomonadales</taxon>
        <taxon>Pseudomonadaceae</taxon>
        <taxon>Pseudomonas</taxon>
    </lineage>
</organism>
<dbReference type="EMBL" id="CVVU01000221">
    <property type="protein sequence ID" value="CRP41439.1"/>
    <property type="molecule type" value="Genomic_DNA"/>
</dbReference>
<reference evidence="9" key="2">
    <citation type="submission" date="2015-06" db="EMBL/GenBank/DDBJ databases">
        <authorList>
            <person name="Radhakrishnan Rajesh"/>
            <person name="Underwood Anthony"/>
            <person name="Al-Shahib Ali"/>
        </authorList>
    </citation>
    <scope>NUCLEOTIDE SEQUENCE [LARGE SCALE GENOMIC DNA]</scope>
    <source>
        <strain evidence="9">P19_London_7_VIM_2_05_10</strain>
    </source>
</reference>
<dbReference type="HAMAP" id="MF_00142">
    <property type="entry name" value="CyaY"/>
    <property type="match status" value="1"/>
</dbReference>
<name>A0A069Q053_PSEAI</name>
<dbReference type="PROSITE" id="PS01344">
    <property type="entry name" value="FRATAXIN_1"/>
    <property type="match status" value="1"/>
</dbReference>
<proteinExistence type="inferred from homology"/>
<keyword evidence="2 4" id="KW-0479">Metal-binding</keyword>
<dbReference type="SMART" id="SM01219">
    <property type="entry name" value="Frataxin_Cyay"/>
    <property type="match status" value="1"/>
</dbReference>
<dbReference type="NCBIfam" id="TIGR03421">
    <property type="entry name" value="FeS_CyaY"/>
    <property type="match status" value="1"/>
</dbReference>
<keyword evidence="3 4" id="KW-0408">Iron</keyword>